<evidence type="ECO:0000259" key="1">
    <source>
        <dbReference type="PROSITE" id="PS51671"/>
    </source>
</evidence>
<reference evidence="2" key="1">
    <citation type="submission" date="2018-05" db="EMBL/GenBank/DDBJ databases">
        <authorList>
            <person name="Lanie J.A."/>
            <person name="Ng W.-L."/>
            <person name="Kazmierczak K.M."/>
            <person name="Andrzejewski T.M."/>
            <person name="Davidsen T.M."/>
            <person name="Wayne K.J."/>
            <person name="Tettelin H."/>
            <person name="Glass J.I."/>
            <person name="Rusch D."/>
            <person name="Podicherti R."/>
            <person name="Tsui H.-C.T."/>
            <person name="Winkler M.E."/>
        </authorList>
    </citation>
    <scope>NUCLEOTIDE SEQUENCE</scope>
</reference>
<accession>A0A383B2G7</accession>
<dbReference type="AlphaFoldDB" id="A0A383B2G7"/>
<dbReference type="Pfam" id="PF13291">
    <property type="entry name" value="ACT_4"/>
    <property type="match status" value="1"/>
</dbReference>
<gene>
    <name evidence="2" type="ORF">METZ01_LOCUS467220</name>
</gene>
<dbReference type="EMBL" id="UINC01197073">
    <property type="protein sequence ID" value="SVE14366.1"/>
    <property type="molecule type" value="Genomic_DNA"/>
</dbReference>
<feature type="non-terminal residue" evidence="2">
    <location>
        <position position="1"/>
    </location>
</feature>
<sequence>NPDKEDFEKLIEVDWGQSRIFYPVRIKLEAWDRLGLLRDITSLVSDEKVNIASCISEEQEDISIISLTVYIDGLDQLSRLCSKLESIGGVITVKRISATVGNNE</sequence>
<feature type="domain" description="ACT" evidence="1">
    <location>
        <begin position="25"/>
        <end position="98"/>
    </location>
</feature>
<dbReference type="InterPro" id="IPR002912">
    <property type="entry name" value="ACT_dom"/>
</dbReference>
<evidence type="ECO:0000313" key="2">
    <source>
        <dbReference type="EMBL" id="SVE14366.1"/>
    </source>
</evidence>
<dbReference type="CDD" id="cd04876">
    <property type="entry name" value="ACT_RelA-SpoT"/>
    <property type="match status" value="1"/>
</dbReference>
<dbReference type="InterPro" id="IPR045865">
    <property type="entry name" value="ACT-like_dom_sf"/>
</dbReference>
<organism evidence="2">
    <name type="scientific">marine metagenome</name>
    <dbReference type="NCBI Taxonomy" id="408172"/>
    <lineage>
        <taxon>unclassified sequences</taxon>
        <taxon>metagenomes</taxon>
        <taxon>ecological metagenomes</taxon>
    </lineage>
</organism>
<dbReference type="Gene3D" id="3.30.70.260">
    <property type="match status" value="1"/>
</dbReference>
<proteinExistence type="predicted"/>
<dbReference type="SUPFAM" id="SSF55021">
    <property type="entry name" value="ACT-like"/>
    <property type="match status" value="1"/>
</dbReference>
<protein>
    <recommendedName>
        <fullName evidence="1">ACT domain-containing protein</fullName>
    </recommendedName>
</protein>
<name>A0A383B2G7_9ZZZZ</name>
<dbReference type="PROSITE" id="PS51671">
    <property type="entry name" value="ACT"/>
    <property type="match status" value="1"/>
</dbReference>